<evidence type="ECO:0000313" key="2">
    <source>
        <dbReference type="Proteomes" id="UP000075420"/>
    </source>
</evidence>
<accession>A0A150P722</accession>
<comment type="caution">
    <text evidence="1">The sequence shown here is derived from an EMBL/GenBank/DDBJ whole genome shotgun (WGS) entry which is preliminary data.</text>
</comment>
<name>A0A150P722_SORCE</name>
<proteinExistence type="predicted"/>
<gene>
    <name evidence="1" type="ORF">BE08_24900</name>
</gene>
<dbReference type="Proteomes" id="UP000075420">
    <property type="component" value="Unassembled WGS sequence"/>
</dbReference>
<reference evidence="1 2" key="1">
    <citation type="submission" date="2014-02" db="EMBL/GenBank/DDBJ databases">
        <title>The small core and large imbalanced accessory genome model reveals a collaborative survival strategy of Sorangium cellulosum strains in nature.</title>
        <authorList>
            <person name="Han K."/>
            <person name="Peng R."/>
            <person name="Blom J."/>
            <person name="Li Y.-Z."/>
        </authorList>
    </citation>
    <scope>NUCLEOTIDE SEQUENCE [LARGE SCALE GENOMIC DNA]</scope>
    <source>
        <strain evidence="1 2">So0157-25</strain>
    </source>
</reference>
<protein>
    <submittedName>
        <fullName evidence="1">Uncharacterized protein</fullName>
    </submittedName>
</protein>
<dbReference type="EMBL" id="JELY01002818">
    <property type="protein sequence ID" value="KYF51499.1"/>
    <property type="molecule type" value="Genomic_DNA"/>
</dbReference>
<dbReference type="AlphaFoldDB" id="A0A150P722"/>
<organism evidence="1 2">
    <name type="scientific">Sorangium cellulosum</name>
    <name type="common">Polyangium cellulosum</name>
    <dbReference type="NCBI Taxonomy" id="56"/>
    <lineage>
        <taxon>Bacteria</taxon>
        <taxon>Pseudomonadati</taxon>
        <taxon>Myxococcota</taxon>
        <taxon>Polyangia</taxon>
        <taxon>Polyangiales</taxon>
        <taxon>Polyangiaceae</taxon>
        <taxon>Sorangium</taxon>
    </lineage>
</organism>
<sequence>MRRPLRRRPTAAGSATATAARASSLALVLALALAGCGGPSFDGTVYRGPDVAFRVPSAPASWRQIAVSDAAVAYRDDANGATIALNGRCKNEEDVPLISLTNHLFLHFTEREVVKQEVVPFDGREAMHTVVSAKLDGVPKVFDVWVLKKNGCVYDMLLIADPARYAASEPAFTRMVRGFSTLPAHGD</sequence>
<evidence type="ECO:0000313" key="1">
    <source>
        <dbReference type="EMBL" id="KYF51499.1"/>
    </source>
</evidence>